<dbReference type="AlphaFoldDB" id="A0A5R8Y4I6"/>
<dbReference type="InterPro" id="IPR051928">
    <property type="entry name" value="NorD/CobT"/>
</dbReference>
<dbReference type="CDD" id="cd01454">
    <property type="entry name" value="vWA_norD_type"/>
    <property type="match status" value="1"/>
</dbReference>
<evidence type="ECO:0000256" key="1">
    <source>
        <dbReference type="SAM" id="MobiDB-lite"/>
    </source>
</evidence>
<reference evidence="3 4" key="1">
    <citation type="submission" date="2019-05" db="EMBL/GenBank/DDBJ databases">
        <title>Arcobacter sp. nov., isolated from sea sediment.</title>
        <authorList>
            <person name="Kim W."/>
        </authorList>
    </citation>
    <scope>NUCLEOTIDE SEQUENCE [LARGE SCALE GENOMIC DNA]</scope>
    <source>
        <strain evidence="3 4">CAU 1517</strain>
    </source>
</reference>
<organism evidence="3 4">
    <name type="scientific">Arcobacter arenosus</name>
    <dbReference type="NCBI Taxonomy" id="2576037"/>
    <lineage>
        <taxon>Bacteria</taxon>
        <taxon>Pseudomonadati</taxon>
        <taxon>Campylobacterota</taxon>
        <taxon>Epsilonproteobacteria</taxon>
        <taxon>Campylobacterales</taxon>
        <taxon>Arcobacteraceae</taxon>
        <taxon>Arcobacter</taxon>
    </lineage>
</organism>
<evidence type="ECO:0000259" key="2">
    <source>
        <dbReference type="PROSITE" id="PS50234"/>
    </source>
</evidence>
<dbReference type="OrthoDB" id="9758211at2"/>
<feature type="domain" description="VWFA" evidence="2">
    <location>
        <begin position="397"/>
        <end position="582"/>
    </location>
</feature>
<dbReference type="Gene3D" id="3.40.50.410">
    <property type="entry name" value="von Willebrand factor, type A domain"/>
    <property type="match status" value="1"/>
</dbReference>
<dbReference type="SMART" id="SM00327">
    <property type="entry name" value="VWA"/>
    <property type="match status" value="1"/>
</dbReference>
<dbReference type="PANTHER" id="PTHR41248:SF1">
    <property type="entry name" value="NORD PROTEIN"/>
    <property type="match status" value="1"/>
</dbReference>
<dbReference type="Proteomes" id="UP000308901">
    <property type="component" value="Unassembled WGS sequence"/>
</dbReference>
<comment type="caution">
    <text evidence="3">The sequence shown here is derived from an EMBL/GenBank/DDBJ whole genome shotgun (WGS) entry which is preliminary data.</text>
</comment>
<accession>A0A5R8Y4I6</accession>
<keyword evidence="4" id="KW-1185">Reference proteome</keyword>
<feature type="region of interest" description="Disordered" evidence="1">
    <location>
        <begin position="192"/>
        <end position="219"/>
    </location>
</feature>
<dbReference type="PANTHER" id="PTHR41248">
    <property type="entry name" value="NORD PROTEIN"/>
    <property type="match status" value="1"/>
</dbReference>
<dbReference type="Pfam" id="PF00092">
    <property type="entry name" value="VWA"/>
    <property type="match status" value="1"/>
</dbReference>
<proteinExistence type="predicted"/>
<dbReference type="InterPro" id="IPR036465">
    <property type="entry name" value="vWFA_dom_sf"/>
</dbReference>
<dbReference type="PROSITE" id="PS50234">
    <property type="entry name" value="VWFA"/>
    <property type="match status" value="1"/>
</dbReference>
<gene>
    <name evidence="3" type="ORF">FDK22_02345</name>
</gene>
<dbReference type="SUPFAM" id="SSF53300">
    <property type="entry name" value="vWA-like"/>
    <property type="match status" value="1"/>
</dbReference>
<feature type="compositionally biased region" description="Basic and acidic residues" evidence="1">
    <location>
        <begin position="199"/>
        <end position="219"/>
    </location>
</feature>
<sequence>MLEWEEDAGKAWDRFLRKKTTISNKQAQVEFQTLSKQLKIFYHLLGGDKGKELKITDKRDIKKSITFLQKISGYGKSFFLTWQDEDAIYFPPKLDILPTKEENIMLYFWLVAMATNINVDSSNMIDENQKVSKYLCDKYTGFNTFYIKAKKYLISKIPELVYIDEKNIEFDDNYPFIMWIYPSLNKNSKLRNSYEEESQSQRKDEKTESLKMKKKAKQIDDKKKTDGFMAFIPEGMMSILEQVNVDRAEDDSFDEDALYNAQDLDEITLGQKKANLNSRLKMDLDIKASINEEYPIGRGHFLDEWDYTKKTYLKNYVRIKPIISVNTEEIPLPKRLQKTVKKIQSELDLLEINRFKNNHLPYGDEICIDTWIDYKGHQNKSLHHQKFYENFEKKTRDMATLILADISLSTEAGITQEIRVIDMIKDGLMVFSQALEKLEDKFAIYAFSSNKNTNVKFHIIKNFKEKYSNLIRGRIEAIKPGYYTRLGAAIRESTKILNKQQNQNKLLLIISDGKPNDIDRYDGRYGIEDTKKAIEEVKQKGITPFCITIDIEAKDYLSYLFGKNGYAVVRDSKKLPKIMPEVYINLTK</sequence>
<dbReference type="EMBL" id="VANU01000001">
    <property type="protein sequence ID" value="TLP40878.1"/>
    <property type="molecule type" value="Genomic_DNA"/>
</dbReference>
<evidence type="ECO:0000313" key="3">
    <source>
        <dbReference type="EMBL" id="TLP40878.1"/>
    </source>
</evidence>
<evidence type="ECO:0000313" key="4">
    <source>
        <dbReference type="Proteomes" id="UP000308901"/>
    </source>
</evidence>
<dbReference type="InterPro" id="IPR002035">
    <property type="entry name" value="VWF_A"/>
</dbReference>
<name>A0A5R8Y4I6_9BACT</name>
<dbReference type="RefSeq" id="WP_138151280.1">
    <property type="nucleotide sequence ID" value="NZ_VANU01000001.1"/>
</dbReference>
<protein>
    <submittedName>
        <fullName evidence="3">VWA domain-containing protein</fullName>
    </submittedName>
</protein>